<evidence type="ECO:0000256" key="3">
    <source>
        <dbReference type="ARBA" id="ARBA00011738"/>
    </source>
</evidence>
<keyword evidence="7" id="KW-0786">Thiamine pyrophosphate</keyword>
<protein>
    <submittedName>
        <fullName evidence="10">1-deoxy-D-xylulose-5-phosphate synthase-domain-containing protein</fullName>
    </submittedName>
</protein>
<organism evidence="10 11">
    <name type="scientific">Tribonema minus</name>
    <dbReference type="NCBI Taxonomy" id="303371"/>
    <lineage>
        <taxon>Eukaryota</taxon>
        <taxon>Sar</taxon>
        <taxon>Stramenopiles</taxon>
        <taxon>Ochrophyta</taxon>
        <taxon>PX clade</taxon>
        <taxon>Xanthophyceae</taxon>
        <taxon>Tribonematales</taxon>
        <taxon>Tribonemataceae</taxon>
        <taxon>Tribonema</taxon>
    </lineage>
</organism>
<dbReference type="InterPro" id="IPR049557">
    <property type="entry name" value="Transketolase_CS"/>
</dbReference>
<dbReference type="AlphaFoldDB" id="A0A835Z927"/>
<dbReference type="EMBL" id="JAFCMP010000041">
    <property type="protein sequence ID" value="KAG5189992.1"/>
    <property type="molecule type" value="Genomic_DNA"/>
</dbReference>
<accession>A0A835Z927</accession>
<dbReference type="Proteomes" id="UP000664859">
    <property type="component" value="Unassembled WGS sequence"/>
</dbReference>
<comment type="cofactor">
    <cofactor evidence="2">
        <name>thiamine diphosphate</name>
        <dbReference type="ChEBI" id="CHEBI:58937"/>
    </cofactor>
</comment>
<dbReference type="InterPro" id="IPR005477">
    <property type="entry name" value="Dxylulose-5-P_synthase"/>
</dbReference>
<proteinExistence type="predicted"/>
<feature type="compositionally biased region" description="Basic and acidic residues" evidence="8">
    <location>
        <begin position="63"/>
        <end position="72"/>
    </location>
</feature>
<dbReference type="PROSITE" id="PS00801">
    <property type="entry name" value="TRANSKETOLASE_1"/>
    <property type="match status" value="1"/>
</dbReference>
<evidence type="ECO:0000256" key="4">
    <source>
        <dbReference type="ARBA" id="ARBA00022679"/>
    </source>
</evidence>
<keyword evidence="6" id="KW-0460">Magnesium</keyword>
<feature type="signal peptide" evidence="9">
    <location>
        <begin position="1"/>
        <end position="20"/>
    </location>
</feature>
<dbReference type="PANTHER" id="PTHR43322">
    <property type="entry name" value="1-D-DEOXYXYLULOSE 5-PHOSPHATE SYNTHASE-RELATED"/>
    <property type="match status" value="1"/>
</dbReference>
<dbReference type="Pfam" id="PF13292">
    <property type="entry name" value="DXP_synthase_N"/>
    <property type="match status" value="1"/>
</dbReference>
<comment type="caution">
    <text evidence="10">The sequence shown here is derived from an EMBL/GenBank/DDBJ whole genome shotgun (WGS) entry which is preliminary data.</text>
</comment>
<evidence type="ECO:0000313" key="10">
    <source>
        <dbReference type="EMBL" id="KAG5189992.1"/>
    </source>
</evidence>
<name>A0A835Z927_9STRA</name>
<keyword evidence="4" id="KW-0808">Transferase</keyword>
<feature type="region of interest" description="Disordered" evidence="8">
    <location>
        <begin position="41"/>
        <end position="75"/>
    </location>
</feature>
<sequence length="209" mass="22453">MVGRSVTAVCLAAAVSGAAAWAGTQTQLPRAKALAFGGRPVAAQRHRQRQPSARPGVGVSMNVHEHHHDSGERYYGPASKPILDAVKSPADMKRLNLSELKQLANELRWETLEAVSKTGGHLGSSLGVIELTVALHYVYAAPEDRIVWDVSHQVYPHKILTGRRHRMHTLRQSGGISGFAKRSESEYDCFGAGHSSTSISAALGMSVGK</sequence>
<comment type="cofactor">
    <cofactor evidence="1">
        <name>Mg(2+)</name>
        <dbReference type="ChEBI" id="CHEBI:18420"/>
    </cofactor>
</comment>
<evidence type="ECO:0000256" key="7">
    <source>
        <dbReference type="ARBA" id="ARBA00023052"/>
    </source>
</evidence>
<dbReference type="GO" id="GO:0046872">
    <property type="term" value="F:metal ion binding"/>
    <property type="evidence" value="ECO:0007669"/>
    <property type="project" value="UniProtKB-KW"/>
</dbReference>
<feature type="non-terminal residue" evidence="10">
    <location>
        <position position="1"/>
    </location>
</feature>
<evidence type="ECO:0000256" key="2">
    <source>
        <dbReference type="ARBA" id="ARBA00001964"/>
    </source>
</evidence>
<dbReference type="GO" id="GO:0016114">
    <property type="term" value="P:terpenoid biosynthetic process"/>
    <property type="evidence" value="ECO:0007669"/>
    <property type="project" value="InterPro"/>
</dbReference>
<dbReference type="GO" id="GO:0008661">
    <property type="term" value="F:1-deoxy-D-xylulose-5-phosphate synthase activity"/>
    <property type="evidence" value="ECO:0007669"/>
    <property type="project" value="InterPro"/>
</dbReference>
<dbReference type="SUPFAM" id="SSF52518">
    <property type="entry name" value="Thiamin diphosphate-binding fold (THDP-binding)"/>
    <property type="match status" value="1"/>
</dbReference>
<dbReference type="Gene3D" id="3.40.50.970">
    <property type="match status" value="1"/>
</dbReference>
<evidence type="ECO:0000256" key="9">
    <source>
        <dbReference type="SAM" id="SignalP"/>
    </source>
</evidence>
<comment type="subunit">
    <text evidence="3">Homodimer.</text>
</comment>
<keyword evidence="11" id="KW-1185">Reference proteome</keyword>
<dbReference type="InterPro" id="IPR029061">
    <property type="entry name" value="THDP-binding"/>
</dbReference>
<evidence type="ECO:0000313" key="11">
    <source>
        <dbReference type="Proteomes" id="UP000664859"/>
    </source>
</evidence>
<keyword evidence="5" id="KW-0479">Metal-binding</keyword>
<reference evidence="10" key="1">
    <citation type="submission" date="2021-02" db="EMBL/GenBank/DDBJ databases">
        <title>First Annotated Genome of the Yellow-green Alga Tribonema minus.</title>
        <authorList>
            <person name="Mahan K.M."/>
        </authorList>
    </citation>
    <scope>NUCLEOTIDE SEQUENCE</scope>
    <source>
        <strain evidence="10">UTEX B ZZ1240</strain>
    </source>
</reference>
<keyword evidence="9" id="KW-0732">Signal</keyword>
<evidence type="ECO:0000256" key="8">
    <source>
        <dbReference type="SAM" id="MobiDB-lite"/>
    </source>
</evidence>
<feature type="chain" id="PRO_5032377135" evidence="9">
    <location>
        <begin position="21"/>
        <end position="209"/>
    </location>
</feature>
<evidence type="ECO:0000256" key="6">
    <source>
        <dbReference type="ARBA" id="ARBA00022842"/>
    </source>
</evidence>
<gene>
    <name evidence="10" type="ORF">JKP88DRAFT_192538</name>
</gene>
<dbReference type="OrthoDB" id="10266385at2759"/>
<evidence type="ECO:0000256" key="5">
    <source>
        <dbReference type="ARBA" id="ARBA00022723"/>
    </source>
</evidence>
<dbReference type="PANTHER" id="PTHR43322:SF5">
    <property type="entry name" value="1-DEOXY-D-XYLULOSE-5-PHOSPHATE SYNTHASE, CHLOROPLASTIC"/>
    <property type="match status" value="1"/>
</dbReference>
<evidence type="ECO:0000256" key="1">
    <source>
        <dbReference type="ARBA" id="ARBA00001946"/>
    </source>
</evidence>